<evidence type="ECO:0000313" key="2">
    <source>
        <dbReference type="EMBL" id="RGP63487.1"/>
    </source>
</evidence>
<feature type="transmembrane region" description="Helical" evidence="1">
    <location>
        <begin position="534"/>
        <end position="553"/>
    </location>
</feature>
<accession>A0A395RTU0</accession>
<keyword evidence="1" id="KW-0812">Transmembrane</keyword>
<dbReference type="AlphaFoldDB" id="A0A395RTU0"/>
<sequence>MEFPSCPMLLSGFLMSSVIYWNAYFVVDYLLRRRVPDIYNRLEEDELRKLCPLILLILRVAFGFFFSLPSCVLAASTTPWGVNQPLNTFGQLCVVSQVAGWANELPLIRFYSMELFIHHVLCLLATSNIILSPAIHQIKPLYIYFASLVGDVGPVSVSILRLLGYRLQTSKPMYWISLASTMILIFFRIGCALYTLTQVLTDPYNLADWVWVLSVLLFGGYSIYNAVRNLRRLGLVKVDPDRYKITFFNKYKHSVENMYRALACSASLLSTLFLYAIYLDRPLKTKETYTISFFLGMIALPIGMLGGSIATTIRPINPCISNPWGSLYAPFKVLITGSLVNSAIRYGTHVDSSTLLESMVISVPLFLALSQVAQYYSVKDDAIMSDEKRPVDVSEIKLHRESAIKHAAIFFISLGFLALSGMVPSDTARLAFCASLIIQLRHQRNTPLLASDNLPGTAKNSLDDLVNILQHKVVTISIAIWYIGNKSVSISAIQARVVLALTLLMAVSASRILTASKPCGGMSAPRRTRKFHPITLLYIFFCTLQAMLIWKYVTFEGGDSEVSLGFKNFRLVLSDPWIWASLIQATGAPLFILKGPE</sequence>
<feature type="transmembrane region" description="Helical" evidence="1">
    <location>
        <begin position="52"/>
        <end position="76"/>
    </location>
</feature>
<organism evidence="2 3">
    <name type="scientific">Fusarium longipes</name>
    <dbReference type="NCBI Taxonomy" id="694270"/>
    <lineage>
        <taxon>Eukaryota</taxon>
        <taxon>Fungi</taxon>
        <taxon>Dikarya</taxon>
        <taxon>Ascomycota</taxon>
        <taxon>Pezizomycotina</taxon>
        <taxon>Sordariomycetes</taxon>
        <taxon>Hypocreomycetidae</taxon>
        <taxon>Hypocreales</taxon>
        <taxon>Nectriaceae</taxon>
        <taxon>Fusarium</taxon>
    </lineage>
</organism>
<dbReference type="OrthoDB" id="5134073at2759"/>
<comment type="caution">
    <text evidence="2">The sequence shown here is derived from an EMBL/GenBank/DDBJ whole genome shotgun (WGS) entry which is preliminary data.</text>
</comment>
<proteinExistence type="predicted"/>
<feature type="transmembrane region" description="Helical" evidence="1">
    <location>
        <begin position="576"/>
        <end position="593"/>
    </location>
</feature>
<gene>
    <name evidence="2" type="ORF">FLONG3_9874</name>
</gene>
<feature type="transmembrane region" description="Helical" evidence="1">
    <location>
        <begin position="209"/>
        <end position="227"/>
    </location>
</feature>
<evidence type="ECO:0000313" key="3">
    <source>
        <dbReference type="Proteomes" id="UP000266234"/>
    </source>
</evidence>
<feature type="transmembrane region" description="Helical" evidence="1">
    <location>
        <begin position="175"/>
        <end position="197"/>
    </location>
</feature>
<feature type="transmembrane region" description="Helical" evidence="1">
    <location>
        <begin position="141"/>
        <end position="163"/>
    </location>
</feature>
<feature type="transmembrane region" description="Helical" evidence="1">
    <location>
        <begin position="493"/>
        <end position="513"/>
    </location>
</feature>
<reference evidence="2 3" key="1">
    <citation type="journal article" date="2018" name="PLoS Pathog.">
        <title>Evolution of structural diversity of trichothecenes, a family of toxins produced by plant pathogenic and entomopathogenic fungi.</title>
        <authorList>
            <person name="Proctor R.H."/>
            <person name="McCormick S.P."/>
            <person name="Kim H.S."/>
            <person name="Cardoza R.E."/>
            <person name="Stanley A.M."/>
            <person name="Lindo L."/>
            <person name="Kelly A."/>
            <person name="Brown D.W."/>
            <person name="Lee T."/>
            <person name="Vaughan M.M."/>
            <person name="Alexander N.J."/>
            <person name="Busman M."/>
            <person name="Gutierrez S."/>
        </authorList>
    </citation>
    <scope>NUCLEOTIDE SEQUENCE [LARGE SCALE GENOMIC DNA]</scope>
    <source>
        <strain evidence="2 3">NRRL 20695</strain>
    </source>
</reference>
<keyword evidence="1" id="KW-1133">Transmembrane helix</keyword>
<keyword evidence="3" id="KW-1185">Reference proteome</keyword>
<keyword evidence="1" id="KW-0472">Membrane</keyword>
<feature type="transmembrane region" description="Helical" evidence="1">
    <location>
        <begin position="12"/>
        <end position="31"/>
    </location>
</feature>
<feature type="transmembrane region" description="Helical" evidence="1">
    <location>
        <begin position="291"/>
        <end position="313"/>
    </location>
</feature>
<dbReference type="STRING" id="694270.A0A395RTU0"/>
<dbReference type="EMBL" id="PXOG01000269">
    <property type="protein sequence ID" value="RGP63487.1"/>
    <property type="molecule type" value="Genomic_DNA"/>
</dbReference>
<dbReference type="Proteomes" id="UP000266234">
    <property type="component" value="Unassembled WGS sequence"/>
</dbReference>
<name>A0A395RTU0_9HYPO</name>
<evidence type="ECO:0000256" key="1">
    <source>
        <dbReference type="SAM" id="Phobius"/>
    </source>
</evidence>
<feature type="transmembrane region" description="Helical" evidence="1">
    <location>
        <begin position="259"/>
        <end position="279"/>
    </location>
</feature>
<feature type="transmembrane region" description="Helical" evidence="1">
    <location>
        <begin position="403"/>
        <end position="423"/>
    </location>
</feature>
<protein>
    <submittedName>
        <fullName evidence="2">Uncharacterized protein</fullName>
    </submittedName>
</protein>